<dbReference type="AlphaFoldDB" id="A0AAD8WB75"/>
<dbReference type="Gene3D" id="4.10.60.10">
    <property type="entry name" value="Zinc finger, CCHC-type"/>
    <property type="match status" value="1"/>
</dbReference>
<dbReference type="Gene3D" id="1.20.930.10">
    <property type="entry name" value="Conserved domain common to transcription factors TFIIS, elongin A, CRSP70"/>
    <property type="match status" value="1"/>
</dbReference>
<feature type="region of interest" description="Disordered" evidence="4">
    <location>
        <begin position="283"/>
        <end position="363"/>
    </location>
</feature>
<evidence type="ECO:0000256" key="2">
    <source>
        <dbReference type="ARBA" id="ARBA00023242"/>
    </source>
</evidence>
<evidence type="ECO:0000256" key="3">
    <source>
        <dbReference type="PROSITE-ProRule" id="PRU00649"/>
    </source>
</evidence>
<dbReference type="InterPro" id="IPR035441">
    <property type="entry name" value="TFIIS/LEDGF_dom_sf"/>
</dbReference>
<dbReference type="InterPro" id="IPR036875">
    <property type="entry name" value="Znf_CCHC_sf"/>
</dbReference>
<evidence type="ECO:0000313" key="7">
    <source>
        <dbReference type="Proteomes" id="UP001231189"/>
    </source>
</evidence>
<dbReference type="SMART" id="SM00509">
    <property type="entry name" value="TFS2N"/>
    <property type="match status" value="1"/>
</dbReference>
<dbReference type="Pfam" id="PF08711">
    <property type="entry name" value="Med26"/>
    <property type="match status" value="1"/>
</dbReference>
<dbReference type="GO" id="GO:0003676">
    <property type="term" value="F:nucleic acid binding"/>
    <property type="evidence" value="ECO:0007669"/>
    <property type="project" value="InterPro"/>
</dbReference>
<dbReference type="PANTHER" id="PTHR46554:SF1">
    <property type="entry name" value="MEDIATOR OF RNA POLYMERASE II TRANSCRIPTION SUBUNIT 26B-RELATED"/>
    <property type="match status" value="1"/>
</dbReference>
<dbReference type="CDD" id="cd00183">
    <property type="entry name" value="TFIIS_I"/>
    <property type="match status" value="1"/>
</dbReference>
<feature type="domain" description="TFIIS N-terminal" evidence="5">
    <location>
        <begin position="105"/>
        <end position="180"/>
    </location>
</feature>
<comment type="caution">
    <text evidence="6">The sequence shown here is derived from an EMBL/GenBank/DDBJ whole genome shotgun (WGS) entry which is preliminary data.</text>
</comment>
<feature type="region of interest" description="Disordered" evidence="4">
    <location>
        <begin position="701"/>
        <end position="726"/>
    </location>
</feature>
<dbReference type="InterPro" id="IPR001878">
    <property type="entry name" value="Znf_CCHC"/>
</dbReference>
<organism evidence="6 7">
    <name type="scientific">Lolium multiflorum</name>
    <name type="common">Italian ryegrass</name>
    <name type="synonym">Lolium perenne subsp. multiflorum</name>
    <dbReference type="NCBI Taxonomy" id="4521"/>
    <lineage>
        <taxon>Eukaryota</taxon>
        <taxon>Viridiplantae</taxon>
        <taxon>Streptophyta</taxon>
        <taxon>Embryophyta</taxon>
        <taxon>Tracheophyta</taxon>
        <taxon>Spermatophyta</taxon>
        <taxon>Magnoliopsida</taxon>
        <taxon>Liliopsida</taxon>
        <taxon>Poales</taxon>
        <taxon>Poaceae</taxon>
        <taxon>BOP clade</taxon>
        <taxon>Pooideae</taxon>
        <taxon>Poodae</taxon>
        <taxon>Poeae</taxon>
        <taxon>Poeae Chloroplast Group 2 (Poeae type)</taxon>
        <taxon>Loliodinae</taxon>
        <taxon>Loliinae</taxon>
        <taxon>Lolium</taxon>
    </lineage>
</organism>
<dbReference type="SUPFAM" id="SSF57756">
    <property type="entry name" value="Retrovirus zinc finger-like domains"/>
    <property type="match status" value="1"/>
</dbReference>
<dbReference type="PROSITE" id="PS51319">
    <property type="entry name" value="TFIIS_N"/>
    <property type="match status" value="1"/>
</dbReference>
<sequence>MAAPPSLDYWRGFFNGARASIFDTIDAAIRVAAADRPDALRARRDAIAHRLFTVLPPSEEPGPATAAVAGPPPTLPEGSGSVPSLCSSDGPAVPHRRDGQDPVAAEVFRVKAALSGNQQMTEDELLELLQRLQQLKLTVDTIKVTEIGKAVKHLRKHSSKQIRQLVRSLIEGWQTIVTEWMCNEAAIVDNTPQSMDSSCLEQEEGGLPSPPMDEAALFDTLCGSIELSEFFDEMDDDGNIKTDAKAGEQQCPANQESIKKELPVSQQYDPVQNWRLDQSAVRNSRLCGPSGGQTGQQSVTQAQDKPSNAAFGPGRPRMLHSETIGSEMRPKQLQDISVPQTRRRPKPTTPNQPSTPHDEGSFRAKLELAKNAKLKSTKRKLQEGYQELSNATNNTIGGSSGPAKARLLVWMQMPRAWQATASVTLCRGHDHDHGHDHGRELGLRLYQTWRRLLLRWWRLRALRRRSRLLHPVYRRAPLDGTAGLRNPVSCDPVWERGDKVFGERSTTTAGFNIDTEADDYFPNDDFFPDISNLFSDMALNSDNGNAGSSSGPVLGENIVDSYLSISTGKDMWDAIEAKFGVSDAGSELYVMEQFYDFKMTNERSIVEQAHEIQFIAKELKQFTCVLPDKFIAGGIIAKLPPSWRNFATSLKHKRQEFSTTDLIGSLDVEEKARAKDTRARGVEGGSSANLVQKKNFQSYKSKNKNKYDGKGKFDGKNKASQSTNFKRKTDKKKGVCHVCGDPDHWAPNCPNRFDKRQQGKGGKTANVVIGDIEMKDVGYGRRDFLRVDGQRLACYCSWCCIGYRFLIVKSEVSDMHVGTIMESNDATFFEDIFPMKDMPSSSNQGMPSTSIQEFATIPESTIPIEHLENLEEDNNEAPKRSKRQRTVKSFGNDFIVYLVDDTPTSISEAYASPDADYWKEAVRRCKWVFKKKLRPDGTIEKYKARLVAKGYTQKEGFGERSTATDGFNIDTEADDYFPNDDFFPDISNLFGDMALNSDNGNTGSSSRPNWEDSRANRWVSLDSELELGQGKAQDGGRT</sequence>
<evidence type="ECO:0000256" key="1">
    <source>
        <dbReference type="ARBA" id="ARBA00004123"/>
    </source>
</evidence>
<feature type="region of interest" description="Disordered" evidence="4">
    <location>
        <begin position="58"/>
        <end position="99"/>
    </location>
</feature>
<evidence type="ECO:0000313" key="6">
    <source>
        <dbReference type="EMBL" id="KAK1649893.1"/>
    </source>
</evidence>
<dbReference type="Pfam" id="PF14223">
    <property type="entry name" value="Retrotran_gag_2"/>
    <property type="match status" value="1"/>
</dbReference>
<name>A0AAD8WB75_LOLMU</name>
<dbReference type="InterPro" id="IPR003617">
    <property type="entry name" value="TFIIS/CRSP70_N_sub"/>
</dbReference>
<accession>A0AAD8WB75</accession>
<dbReference type="GO" id="GO:0008270">
    <property type="term" value="F:zinc ion binding"/>
    <property type="evidence" value="ECO:0007669"/>
    <property type="project" value="InterPro"/>
</dbReference>
<dbReference type="GO" id="GO:0005634">
    <property type="term" value="C:nucleus"/>
    <property type="evidence" value="ECO:0007669"/>
    <property type="project" value="UniProtKB-SubCell"/>
</dbReference>
<dbReference type="Proteomes" id="UP001231189">
    <property type="component" value="Unassembled WGS sequence"/>
</dbReference>
<reference evidence="6" key="1">
    <citation type="submission" date="2023-07" db="EMBL/GenBank/DDBJ databases">
        <title>A chromosome-level genome assembly of Lolium multiflorum.</title>
        <authorList>
            <person name="Chen Y."/>
            <person name="Copetti D."/>
            <person name="Kolliker R."/>
            <person name="Studer B."/>
        </authorList>
    </citation>
    <scope>NUCLEOTIDE SEQUENCE</scope>
    <source>
        <strain evidence="6">02402/16</strain>
        <tissue evidence="6">Leaf</tissue>
    </source>
</reference>
<proteinExistence type="predicted"/>
<feature type="region of interest" description="Disordered" evidence="4">
    <location>
        <begin position="238"/>
        <end position="264"/>
    </location>
</feature>
<dbReference type="PANTHER" id="PTHR46554">
    <property type="entry name" value="MEDIATOR OF RNA POLYMERASE II TRANSCRIPTION SUBUNIT 26A-RELATED"/>
    <property type="match status" value="1"/>
</dbReference>
<protein>
    <recommendedName>
        <fullName evidence="5">TFIIS N-terminal domain-containing protein</fullName>
    </recommendedName>
</protein>
<gene>
    <name evidence="6" type="ORF">QYE76_067698</name>
</gene>
<keyword evidence="2 3" id="KW-0539">Nucleus</keyword>
<dbReference type="SMART" id="SM00343">
    <property type="entry name" value="ZnF_C2HC"/>
    <property type="match status" value="1"/>
</dbReference>
<dbReference type="EMBL" id="JAUUTY010000004">
    <property type="protein sequence ID" value="KAK1649893.1"/>
    <property type="molecule type" value="Genomic_DNA"/>
</dbReference>
<feature type="compositionally biased region" description="Basic and acidic residues" evidence="4">
    <location>
        <begin position="705"/>
        <end position="717"/>
    </location>
</feature>
<dbReference type="InterPro" id="IPR017923">
    <property type="entry name" value="TFIIS_N"/>
</dbReference>
<evidence type="ECO:0000259" key="5">
    <source>
        <dbReference type="PROSITE" id="PS51319"/>
    </source>
</evidence>
<comment type="subcellular location">
    <subcellularLocation>
        <location evidence="1 3">Nucleus</location>
    </subcellularLocation>
</comment>
<dbReference type="SUPFAM" id="SSF47676">
    <property type="entry name" value="Conserved domain common to transcription factors TFIIS, elongin A, CRSP70"/>
    <property type="match status" value="1"/>
</dbReference>
<evidence type="ECO:0000256" key="4">
    <source>
        <dbReference type="SAM" id="MobiDB-lite"/>
    </source>
</evidence>
<keyword evidence="7" id="KW-1185">Reference proteome</keyword>